<evidence type="ECO:0000256" key="1">
    <source>
        <dbReference type="SAM" id="Phobius"/>
    </source>
</evidence>
<dbReference type="RefSeq" id="XP_004369885.2">
    <property type="nucleotide sequence ID" value="XM_004369828.2"/>
</dbReference>
<dbReference type="AlphaFoldDB" id="A0A2Y9D8D8"/>
<dbReference type="InterPro" id="IPR013783">
    <property type="entry name" value="Ig-like_fold"/>
</dbReference>
<dbReference type="Gene3D" id="2.60.40.10">
    <property type="entry name" value="Immunoglobulins"/>
    <property type="match status" value="2"/>
</dbReference>
<dbReference type="SMART" id="SM00407">
    <property type="entry name" value="IGc1"/>
    <property type="match status" value="1"/>
</dbReference>
<keyword evidence="1" id="KW-0472">Membrane</keyword>
<dbReference type="GO" id="GO:0042734">
    <property type="term" value="C:presynaptic membrane"/>
    <property type="evidence" value="ECO:0007669"/>
    <property type="project" value="TreeGrafter"/>
</dbReference>
<dbReference type="SUPFAM" id="SSF48726">
    <property type="entry name" value="Immunoglobulin"/>
    <property type="match status" value="2"/>
</dbReference>
<dbReference type="Pfam" id="PF07686">
    <property type="entry name" value="V-set"/>
    <property type="match status" value="1"/>
</dbReference>
<dbReference type="InterPro" id="IPR003599">
    <property type="entry name" value="Ig_sub"/>
</dbReference>
<dbReference type="PANTHER" id="PTHR45889:SF5">
    <property type="entry name" value="CELL ADHESION MOLECULE 3"/>
    <property type="match status" value="1"/>
</dbReference>
<keyword evidence="3" id="KW-1185">Reference proteome</keyword>
<feature type="domain" description="Ig-like" evidence="2">
    <location>
        <begin position="44"/>
        <end position="127"/>
    </location>
</feature>
<dbReference type="InterPro" id="IPR003597">
    <property type="entry name" value="Ig_C1-set"/>
</dbReference>
<protein>
    <submittedName>
        <fullName evidence="4">Natural cytotoxicity triggering receptor 3 ligand 1</fullName>
    </submittedName>
</protein>
<gene>
    <name evidence="4" type="primary">NCR3LG1</name>
</gene>
<evidence type="ECO:0000313" key="4">
    <source>
        <dbReference type="RefSeq" id="XP_004369885.2"/>
    </source>
</evidence>
<dbReference type="SMART" id="SM00409">
    <property type="entry name" value="IG"/>
    <property type="match status" value="2"/>
</dbReference>
<keyword evidence="4" id="KW-0675">Receptor</keyword>
<dbReference type="CTD" id="374383"/>
<dbReference type="InterPro" id="IPR036179">
    <property type="entry name" value="Ig-like_dom_sf"/>
</dbReference>
<keyword evidence="1" id="KW-1133">Transmembrane helix</keyword>
<keyword evidence="1" id="KW-0812">Transmembrane</keyword>
<accession>A0A2Y9D8D8</accession>
<organism evidence="3 4">
    <name type="scientific">Trichechus manatus latirostris</name>
    <name type="common">Florida manatee</name>
    <dbReference type="NCBI Taxonomy" id="127582"/>
    <lineage>
        <taxon>Eukaryota</taxon>
        <taxon>Metazoa</taxon>
        <taxon>Chordata</taxon>
        <taxon>Craniata</taxon>
        <taxon>Vertebrata</taxon>
        <taxon>Euteleostomi</taxon>
        <taxon>Mammalia</taxon>
        <taxon>Eutheria</taxon>
        <taxon>Afrotheria</taxon>
        <taxon>Sirenia</taxon>
        <taxon>Trichechidae</taxon>
        <taxon>Trichechus</taxon>
    </lineage>
</organism>
<dbReference type="STRING" id="127582.A0A2Y9D8D8"/>
<dbReference type="Proteomes" id="UP000248480">
    <property type="component" value="Unplaced"/>
</dbReference>
<dbReference type="PROSITE" id="PS50835">
    <property type="entry name" value="IG_LIKE"/>
    <property type="match status" value="2"/>
</dbReference>
<dbReference type="GO" id="GO:0007156">
    <property type="term" value="P:homophilic cell adhesion via plasma membrane adhesion molecules"/>
    <property type="evidence" value="ECO:0007669"/>
    <property type="project" value="TreeGrafter"/>
</dbReference>
<evidence type="ECO:0000313" key="3">
    <source>
        <dbReference type="Proteomes" id="UP000248480"/>
    </source>
</evidence>
<reference evidence="4" key="1">
    <citation type="submission" date="2025-08" db="UniProtKB">
        <authorList>
            <consortium name="RefSeq"/>
        </authorList>
    </citation>
    <scope>IDENTIFICATION</scope>
</reference>
<dbReference type="KEGG" id="tmu:101352944"/>
<dbReference type="GeneID" id="101352944"/>
<dbReference type="FunCoup" id="A0A2Y9D8D8">
    <property type="interactions" value="367"/>
</dbReference>
<name>A0A2Y9D8D8_TRIMA</name>
<dbReference type="PROSITE" id="PS00290">
    <property type="entry name" value="IG_MHC"/>
    <property type="match status" value="1"/>
</dbReference>
<evidence type="ECO:0000259" key="2">
    <source>
        <dbReference type="PROSITE" id="PS50835"/>
    </source>
</evidence>
<feature type="transmembrane region" description="Helical" evidence="1">
    <location>
        <begin position="258"/>
        <end position="277"/>
    </location>
</feature>
<dbReference type="PANTHER" id="PTHR45889">
    <property type="entry name" value="IG-LIKE DOMAIN-CONTAINING PROTEIN"/>
    <property type="match status" value="1"/>
</dbReference>
<dbReference type="InterPro" id="IPR003006">
    <property type="entry name" value="Ig/MHC_CS"/>
</dbReference>
<proteinExistence type="predicted"/>
<dbReference type="InterPro" id="IPR013106">
    <property type="entry name" value="Ig_V-set"/>
</dbReference>
<sequence length="280" mass="31486">MVAGLATHWPWSFVGRLLVLVFSLTAAGFLEVQMAGRTQIVLLNANATIFCKIPGSPHLDIRIMGITWFWKSQESSEEVKIFEFFGDHQNPIRPGATVSLSRLKKGDASLQLPGVQLEEAGAYRCEVVVTPQKAQGWVWLEVVAYPASSLLPETAMVETNEEQTLVCKTSGFYPESINITWQKWTQKFTQFMEISEGITTGPTIKNNDGTFNITSFLKLKPTVEDSGNVYQCVVWHKLLSSSLRFNSTVIVNKSEKNYFWVGGVFAVLVFIFVFIFLKKR</sequence>
<dbReference type="Pfam" id="PF07654">
    <property type="entry name" value="C1-set"/>
    <property type="match status" value="1"/>
</dbReference>
<dbReference type="InParanoid" id="A0A2Y9D8D8"/>
<dbReference type="InterPro" id="IPR007110">
    <property type="entry name" value="Ig-like_dom"/>
</dbReference>
<feature type="domain" description="Ig-like" evidence="2">
    <location>
        <begin position="146"/>
        <end position="251"/>
    </location>
</feature>
<dbReference type="CDD" id="cd00098">
    <property type="entry name" value="IgC1"/>
    <property type="match status" value="1"/>
</dbReference>